<keyword evidence="2" id="KW-1185">Reference proteome</keyword>
<comment type="caution">
    <text evidence="1">The sequence shown here is derived from an EMBL/GenBank/DDBJ whole genome shotgun (WGS) entry which is preliminary data.</text>
</comment>
<evidence type="ECO:0000313" key="2">
    <source>
        <dbReference type="Proteomes" id="UP000886998"/>
    </source>
</evidence>
<evidence type="ECO:0000313" key="1">
    <source>
        <dbReference type="EMBL" id="GFY40710.1"/>
    </source>
</evidence>
<gene>
    <name evidence="1" type="ORF">TNIN_73751</name>
</gene>
<reference evidence="1" key="1">
    <citation type="submission" date="2020-08" db="EMBL/GenBank/DDBJ databases">
        <title>Multicomponent nature underlies the extraordinary mechanical properties of spider dragline silk.</title>
        <authorList>
            <person name="Kono N."/>
            <person name="Nakamura H."/>
            <person name="Mori M."/>
            <person name="Yoshida Y."/>
            <person name="Ohtoshi R."/>
            <person name="Malay A.D."/>
            <person name="Moran D.A.P."/>
            <person name="Tomita M."/>
            <person name="Numata K."/>
            <person name="Arakawa K."/>
        </authorList>
    </citation>
    <scope>NUCLEOTIDE SEQUENCE</scope>
</reference>
<proteinExistence type="predicted"/>
<dbReference type="EMBL" id="BMAV01002053">
    <property type="protein sequence ID" value="GFY40710.1"/>
    <property type="molecule type" value="Genomic_DNA"/>
</dbReference>
<dbReference type="AlphaFoldDB" id="A0A8X7BR56"/>
<organism evidence="1 2">
    <name type="scientific">Trichonephila inaurata madagascariensis</name>
    <dbReference type="NCBI Taxonomy" id="2747483"/>
    <lineage>
        <taxon>Eukaryota</taxon>
        <taxon>Metazoa</taxon>
        <taxon>Ecdysozoa</taxon>
        <taxon>Arthropoda</taxon>
        <taxon>Chelicerata</taxon>
        <taxon>Arachnida</taxon>
        <taxon>Araneae</taxon>
        <taxon>Araneomorphae</taxon>
        <taxon>Entelegynae</taxon>
        <taxon>Araneoidea</taxon>
        <taxon>Nephilidae</taxon>
        <taxon>Trichonephila</taxon>
        <taxon>Trichonephila inaurata</taxon>
    </lineage>
</organism>
<dbReference type="Proteomes" id="UP000886998">
    <property type="component" value="Unassembled WGS sequence"/>
</dbReference>
<sequence length="140" mass="16024">MIPSDHRMISFEMKIPKSDRACDCSVKQISSILKKELIEYVYSQYPAENATLDFLASCMQPDSPFELCSKMCKNSITTALKNQMPLKKRVVIIKVPWWIEASSSNFTSSFEDTIDAVLRKSFPLIRLVMIILNIGFAFRC</sequence>
<name>A0A8X7BR56_9ARAC</name>
<protein>
    <submittedName>
        <fullName evidence="1">Uncharacterized protein</fullName>
    </submittedName>
</protein>
<accession>A0A8X7BR56</accession>